<evidence type="ECO:0000256" key="1">
    <source>
        <dbReference type="SAM" id="Phobius"/>
    </source>
</evidence>
<dbReference type="Pfam" id="PF16344">
    <property type="entry name" value="FecR_C"/>
    <property type="match status" value="1"/>
</dbReference>
<dbReference type="InterPro" id="IPR012373">
    <property type="entry name" value="Ferrdict_sens_TM"/>
</dbReference>
<dbReference type="RefSeq" id="WP_039478447.1">
    <property type="nucleotide sequence ID" value="NZ_JSYN01000020.1"/>
</dbReference>
<evidence type="ECO:0000313" key="4">
    <source>
        <dbReference type="EMBL" id="KIA92367.1"/>
    </source>
</evidence>
<sequence length="380" mass="42455">MVQKKDAKQLLKKYLEGNCTDEEKALVEAWYNQFEENERPLITAQDQELQLKEIRSKLPPHFKSPRAIPLWPIIAATIVIALLATLHFYNSYSKKIAGNPNNDARATVKVQPAGNKATLTLPNGKVIVLNDVKSGEIAQATGFKIMKSKDGKLSYIIDGLGGNKEIGSNTIATPRGGQYQINLPDGSKVWLNACSNLRFSVGSSPFKREVELTGEAYFEIAKKTDKLGNRLPFLVKTSTQTVEVLGTHFNISAYRDEQKTTTTLLEGSVKINLPTGSKLLKPGQQATVQNNQINTQEADIEYVMAWKNGMFIFDDEPIEEIMKKISNWYDVDVVYLDADKKQLFGGSISRYAEIGKVLEKLELTNGVHFKIEGRRVIVMK</sequence>
<dbReference type="PANTHER" id="PTHR30273">
    <property type="entry name" value="PERIPLASMIC SIGNAL SENSOR AND SIGMA FACTOR ACTIVATOR FECR-RELATED"/>
    <property type="match status" value="1"/>
</dbReference>
<evidence type="ECO:0008006" key="6">
    <source>
        <dbReference type="Google" id="ProtNLM"/>
    </source>
</evidence>
<organism evidence="4 5">
    <name type="scientific">Pedobacter kyungheensis</name>
    <dbReference type="NCBI Taxonomy" id="1069985"/>
    <lineage>
        <taxon>Bacteria</taxon>
        <taxon>Pseudomonadati</taxon>
        <taxon>Bacteroidota</taxon>
        <taxon>Sphingobacteriia</taxon>
        <taxon>Sphingobacteriales</taxon>
        <taxon>Sphingobacteriaceae</taxon>
        <taxon>Pedobacter</taxon>
    </lineage>
</organism>
<keyword evidence="5" id="KW-1185">Reference proteome</keyword>
<keyword evidence="1" id="KW-0812">Transmembrane</keyword>
<dbReference type="InterPro" id="IPR006860">
    <property type="entry name" value="FecR"/>
</dbReference>
<dbReference type="EMBL" id="JSYN01000020">
    <property type="protein sequence ID" value="KIA92367.1"/>
    <property type="molecule type" value="Genomic_DNA"/>
</dbReference>
<evidence type="ECO:0000259" key="3">
    <source>
        <dbReference type="Pfam" id="PF16344"/>
    </source>
</evidence>
<feature type="domain" description="Protein FecR C-terminal" evidence="3">
    <location>
        <begin position="311"/>
        <end position="378"/>
    </location>
</feature>
<dbReference type="AlphaFoldDB" id="A0A0C1FH92"/>
<dbReference type="OrthoDB" id="1099963at2"/>
<dbReference type="PIRSF" id="PIRSF018266">
    <property type="entry name" value="FecR"/>
    <property type="match status" value="1"/>
</dbReference>
<dbReference type="Gene3D" id="3.55.50.30">
    <property type="match status" value="1"/>
</dbReference>
<proteinExistence type="predicted"/>
<evidence type="ECO:0000313" key="5">
    <source>
        <dbReference type="Proteomes" id="UP000031246"/>
    </source>
</evidence>
<name>A0A0C1FH92_9SPHI</name>
<feature type="transmembrane region" description="Helical" evidence="1">
    <location>
        <begin position="67"/>
        <end position="89"/>
    </location>
</feature>
<feature type="domain" description="FecR protein" evidence="2">
    <location>
        <begin position="170"/>
        <end position="270"/>
    </location>
</feature>
<dbReference type="GO" id="GO:0016989">
    <property type="term" value="F:sigma factor antagonist activity"/>
    <property type="evidence" value="ECO:0007669"/>
    <property type="project" value="TreeGrafter"/>
</dbReference>
<comment type="caution">
    <text evidence="4">The sequence shown here is derived from an EMBL/GenBank/DDBJ whole genome shotgun (WGS) entry which is preliminary data.</text>
</comment>
<evidence type="ECO:0000259" key="2">
    <source>
        <dbReference type="Pfam" id="PF04773"/>
    </source>
</evidence>
<dbReference type="InterPro" id="IPR032508">
    <property type="entry name" value="FecR_C"/>
</dbReference>
<protein>
    <recommendedName>
        <fullName evidence="6">Anti-sigma factor</fullName>
    </recommendedName>
</protein>
<dbReference type="Gene3D" id="2.60.120.1440">
    <property type="match status" value="1"/>
</dbReference>
<gene>
    <name evidence="4" type="ORF">OC25_16945</name>
</gene>
<keyword evidence="1" id="KW-1133">Transmembrane helix</keyword>
<keyword evidence="1" id="KW-0472">Membrane</keyword>
<dbReference type="PANTHER" id="PTHR30273:SF2">
    <property type="entry name" value="PROTEIN FECR"/>
    <property type="match status" value="1"/>
</dbReference>
<accession>A0A0C1FH92</accession>
<dbReference type="Proteomes" id="UP000031246">
    <property type="component" value="Unassembled WGS sequence"/>
</dbReference>
<reference evidence="4 5" key="1">
    <citation type="submission" date="2014-10" db="EMBL/GenBank/DDBJ databases">
        <title>Pedobacter Kyungheensis.</title>
        <authorList>
            <person name="Anderson B.M."/>
            <person name="Newman J.D."/>
        </authorList>
    </citation>
    <scope>NUCLEOTIDE SEQUENCE [LARGE SCALE GENOMIC DNA]</scope>
    <source>
        <strain evidence="4 5">KACC 16221</strain>
    </source>
</reference>
<dbReference type="Pfam" id="PF04773">
    <property type="entry name" value="FecR"/>
    <property type="match status" value="1"/>
</dbReference>